<dbReference type="PROSITE" id="PS50983">
    <property type="entry name" value="FE_B12_PBP"/>
    <property type="match status" value="1"/>
</dbReference>
<evidence type="ECO:0000313" key="4">
    <source>
        <dbReference type="EMBL" id="CCA60665.1"/>
    </source>
</evidence>
<feature type="compositionally biased region" description="Basic and acidic residues" evidence="2">
    <location>
        <begin position="53"/>
        <end position="64"/>
    </location>
</feature>
<feature type="region of interest" description="Disordered" evidence="2">
    <location>
        <begin position="53"/>
        <end position="79"/>
    </location>
</feature>
<feature type="domain" description="Fe/B12 periplasmic-binding" evidence="3">
    <location>
        <begin position="97"/>
        <end position="381"/>
    </location>
</feature>
<protein>
    <submittedName>
        <fullName evidence="4">ABC transporter (Iron.B12.siderophore.hemin), periplasmic substrate-binding component</fullName>
    </submittedName>
</protein>
<dbReference type="Pfam" id="PF01497">
    <property type="entry name" value="Peripla_BP_2"/>
    <property type="match status" value="1"/>
</dbReference>
<dbReference type="EMBL" id="FR845719">
    <property type="protein sequence ID" value="CCA60665.1"/>
    <property type="molecule type" value="Genomic_DNA"/>
</dbReference>
<dbReference type="SUPFAM" id="SSF53807">
    <property type="entry name" value="Helical backbone' metal receptor"/>
    <property type="match status" value="1"/>
</dbReference>
<evidence type="ECO:0000256" key="2">
    <source>
        <dbReference type="SAM" id="MobiDB-lite"/>
    </source>
</evidence>
<dbReference type="RefSeq" id="WP_015038560.1">
    <property type="nucleotide sequence ID" value="NC_018750.1"/>
</dbReference>
<dbReference type="Proteomes" id="UP000006854">
    <property type="component" value="Chromosome"/>
</dbReference>
<dbReference type="InterPro" id="IPR002491">
    <property type="entry name" value="ABC_transptr_periplasmic_BD"/>
</dbReference>
<dbReference type="HOGENOM" id="CLU_038034_7_3_11"/>
<dbReference type="PANTHER" id="PTHR30535:SF7">
    <property type="entry name" value="IRON(III) DICITRATE-BINDING PROTEIN"/>
    <property type="match status" value="1"/>
</dbReference>
<gene>
    <name evidence="4" type="ordered locus">SVEN_7379</name>
</gene>
<name>F2R1Z8_STRVP</name>
<evidence type="ECO:0000259" key="3">
    <source>
        <dbReference type="PROSITE" id="PS50983"/>
    </source>
</evidence>
<dbReference type="AlphaFoldDB" id="F2R1Z8"/>
<sequence length="381" mass="40129">MPLQYPSNAALLPGAPPHPCPSLPDRRTPCATPAPLGIALTLALATTGCATAADDRPTARDRPAVEAGAATGHADGGKPVSVTSCGREISVPASPRRAVALDQTSTETLLELGLQDRMAGTANLKTKIPAPYRAAYAKIPVIAPKIATGEQLRAATPDFVVAGSADLYTADRAGTREELAELKVPTFVSAVDCPQHNPPGTTPFELLFSDYENLGKLFGAEERAHKLATAQRAAVAKAGTNTATTHPGEDRPTVVFLYSVFNGMPYVAGGTSLPSEMSRIVGAKNAFDDVAEDWPEVSWEEVARRDPDVIVVGDLSERGRPGDSAREKRAKMTGHPVISRLAAVRENRILEVPGIELDPSVRSVHALGLLAQGMKDLGHAH</sequence>
<dbReference type="PANTHER" id="PTHR30535">
    <property type="entry name" value="VITAMIN B12-BINDING PROTEIN"/>
    <property type="match status" value="1"/>
</dbReference>
<dbReference type="PATRIC" id="fig|953739.5.peg.2611"/>
<reference evidence="4 5" key="1">
    <citation type="journal article" date="2011" name="BMC Genomics">
        <title>Genome-wide analysis of the role of GlnR in Streptomyces venezuelae provides new insights into global nitrogen regulation in actinomycetes.</title>
        <authorList>
            <person name="Pullan S.T."/>
            <person name="Bibb M.J."/>
            <person name="Merrick M."/>
        </authorList>
    </citation>
    <scope>NUCLEOTIDE SEQUENCE [LARGE SCALE GENOMIC DNA]</scope>
    <source>
        <strain evidence="4">ATCC 10712</strain>
    </source>
</reference>
<dbReference type="STRING" id="953739.SVEN_7379"/>
<dbReference type="Gene3D" id="3.40.50.1980">
    <property type="entry name" value="Nitrogenase molybdenum iron protein domain"/>
    <property type="match status" value="2"/>
</dbReference>
<dbReference type="InterPro" id="IPR050902">
    <property type="entry name" value="ABC_Transporter_SBP"/>
</dbReference>
<proteinExistence type="inferred from homology"/>
<comment type="similarity">
    <text evidence="1">Belongs to the bacterial solute-binding protein 8 family.</text>
</comment>
<keyword evidence="5" id="KW-1185">Reference proteome</keyword>
<accession>F2R1Z8</accession>
<evidence type="ECO:0000313" key="5">
    <source>
        <dbReference type="Proteomes" id="UP000006854"/>
    </source>
</evidence>
<organism evidence="4 5">
    <name type="scientific">Streptomyces venezuelae (strain ATCC 10712 / CBS 650.69 / DSM 40230 / JCM 4526 / NBRC 13096 / PD 04745)</name>
    <dbReference type="NCBI Taxonomy" id="953739"/>
    <lineage>
        <taxon>Bacteria</taxon>
        <taxon>Bacillati</taxon>
        <taxon>Actinomycetota</taxon>
        <taxon>Actinomycetes</taxon>
        <taxon>Kitasatosporales</taxon>
        <taxon>Streptomycetaceae</taxon>
        <taxon>Streptomyces</taxon>
    </lineage>
</organism>
<feature type="region of interest" description="Disordered" evidence="2">
    <location>
        <begin position="1"/>
        <end position="26"/>
    </location>
</feature>
<evidence type="ECO:0000256" key="1">
    <source>
        <dbReference type="ARBA" id="ARBA00008814"/>
    </source>
</evidence>
<dbReference type="eggNOG" id="COG0614">
    <property type="taxonomic scope" value="Bacteria"/>
</dbReference>
<dbReference type="KEGG" id="sve:SVEN_7379"/>